<dbReference type="AlphaFoldDB" id="A0A916UF98"/>
<comment type="caution">
    <text evidence="1">The sequence shown here is derived from an EMBL/GenBank/DDBJ whole genome shotgun (WGS) entry which is preliminary data.</text>
</comment>
<organism evidence="1 2">
    <name type="scientific">Chelatococcus reniformis</name>
    <dbReference type="NCBI Taxonomy" id="1494448"/>
    <lineage>
        <taxon>Bacteria</taxon>
        <taxon>Pseudomonadati</taxon>
        <taxon>Pseudomonadota</taxon>
        <taxon>Alphaproteobacteria</taxon>
        <taxon>Hyphomicrobiales</taxon>
        <taxon>Chelatococcaceae</taxon>
        <taxon>Chelatococcus</taxon>
    </lineage>
</organism>
<accession>A0A916UF98</accession>
<reference evidence="1" key="1">
    <citation type="journal article" date="2014" name="Int. J. Syst. Evol. Microbiol.">
        <title>Complete genome sequence of Corynebacterium casei LMG S-19264T (=DSM 44701T), isolated from a smear-ripened cheese.</title>
        <authorList>
            <consortium name="US DOE Joint Genome Institute (JGI-PGF)"/>
            <person name="Walter F."/>
            <person name="Albersmeier A."/>
            <person name="Kalinowski J."/>
            <person name="Ruckert C."/>
        </authorList>
    </citation>
    <scope>NUCLEOTIDE SEQUENCE</scope>
    <source>
        <strain evidence="1">CGMCC 1.12919</strain>
    </source>
</reference>
<protein>
    <submittedName>
        <fullName evidence="1">Uncharacterized protein</fullName>
    </submittedName>
</protein>
<evidence type="ECO:0000313" key="2">
    <source>
        <dbReference type="Proteomes" id="UP000637002"/>
    </source>
</evidence>
<reference evidence="1" key="2">
    <citation type="submission" date="2020-09" db="EMBL/GenBank/DDBJ databases">
        <authorList>
            <person name="Sun Q."/>
            <person name="Zhou Y."/>
        </authorList>
    </citation>
    <scope>NUCLEOTIDE SEQUENCE</scope>
    <source>
        <strain evidence="1">CGMCC 1.12919</strain>
    </source>
</reference>
<name>A0A916UF98_9HYPH</name>
<dbReference type="EMBL" id="BMGG01000005">
    <property type="protein sequence ID" value="GGC68776.1"/>
    <property type="molecule type" value="Genomic_DNA"/>
</dbReference>
<dbReference type="RefSeq" id="WP_188609922.1">
    <property type="nucleotide sequence ID" value="NZ_BMGG01000005.1"/>
</dbReference>
<dbReference type="Proteomes" id="UP000637002">
    <property type="component" value="Unassembled WGS sequence"/>
</dbReference>
<sequence>MTQPNPPQLPVELAVSTRPIIYSKSSGGAELRQGEIISNIISYNYDSSSEGVVEIRHAYAIVISQDCDLLWDYQNRADGKLGELSCVLLAHAEVISPEWRKEAGGRDIWKRIIQNKDERYHALESVSSDTDLNGDGIPDLVVDFKGVFTIPTTEIYIQINEGEGRRRSVLEMPYREHFQSRLAFYLQRVSLPDQHKITSASTSA</sequence>
<keyword evidence="2" id="KW-1185">Reference proteome</keyword>
<proteinExistence type="predicted"/>
<gene>
    <name evidence="1" type="ORF">GCM10010994_29200</name>
</gene>
<evidence type="ECO:0000313" key="1">
    <source>
        <dbReference type="EMBL" id="GGC68776.1"/>
    </source>
</evidence>